<dbReference type="HOGENOM" id="CLU_1245711_0_0_1"/>
<reference evidence="4" key="2">
    <citation type="submission" date="2015-01" db="EMBL/GenBank/DDBJ databases">
        <title>Evolutionary Origins and Diversification of the Mycorrhizal Mutualists.</title>
        <authorList>
            <consortium name="DOE Joint Genome Institute"/>
            <consortium name="Mycorrhizal Genomics Consortium"/>
            <person name="Kohler A."/>
            <person name="Kuo A."/>
            <person name="Nagy L.G."/>
            <person name="Floudas D."/>
            <person name="Copeland A."/>
            <person name="Barry K.W."/>
            <person name="Cichocki N."/>
            <person name="Veneault-Fourrey C."/>
            <person name="LaButti K."/>
            <person name="Lindquist E.A."/>
            <person name="Lipzen A."/>
            <person name="Lundell T."/>
            <person name="Morin E."/>
            <person name="Murat C."/>
            <person name="Riley R."/>
            <person name="Ohm R."/>
            <person name="Sun H."/>
            <person name="Tunlid A."/>
            <person name="Henrissat B."/>
            <person name="Grigoriev I.V."/>
            <person name="Hibbett D.S."/>
            <person name="Martin F."/>
        </authorList>
    </citation>
    <scope>NUCLEOTIDE SEQUENCE [LARGE SCALE GENOMIC DNA]</scope>
    <source>
        <strain evidence="4">Zn</strain>
    </source>
</reference>
<evidence type="ECO:0000256" key="2">
    <source>
        <dbReference type="SAM" id="SignalP"/>
    </source>
</evidence>
<evidence type="ECO:0000256" key="1">
    <source>
        <dbReference type="SAM" id="MobiDB-lite"/>
    </source>
</evidence>
<keyword evidence="2" id="KW-0732">Signal</keyword>
<evidence type="ECO:0000313" key="3">
    <source>
        <dbReference type="EMBL" id="KIM98754.1"/>
    </source>
</evidence>
<name>A0A0C3H631_OIDMZ</name>
<feature type="signal peptide" evidence="2">
    <location>
        <begin position="1"/>
        <end position="20"/>
    </location>
</feature>
<dbReference type="InParanoid" id="A0A0C3H631"/>
<dbReference type="EMBL" id="KN832880">
    <property type="protein sequence ID" value="KIM98754.1"/>
    <property type="molecule type" value="Genomic_DNA"/>
</dbReference>
<proteinExistence type="predicted"/>
<accession>A0A0C3H631</accession>
<keyword evidence="4" id="KW-1185">Reference proteome</keyword>
<dbReference type="Proteomes" id="UP000054321">
    <property type="component" value="Unassembled WGS sequence"/>
</dbReference>
<protein>
    <recommendedName>
        <fullName evidence="5">Glycine zipper domain-containing protein</fullName>
    </recommendedName>
</protein>
<evidence type="ECO:0008006" key="5">
    <source>
        <dbReference type="Google" id="ProtNLM"/>
    </source>
</evidence>
<feature type="chain" id="PRO_5002165234" description="Glycine zipper domain-containing protein" evidence="2">
    <location>
        <begin position="21"/>
        <end position="222"/>
    </location>
</feature>
<gene>
    <name evidence="3" type="ORF">OIDMADRAFT_31522</name>
</gene>
<organism evidence="3 4">
    <name type="scientific">Oidiodendron maius (strain Zn)</name>
    <dbReference type="NCBI Taxonomy" id="913774"/>
    <lineage>
        <taxon>Eukaryota</taxon>
        <taxon>Fungi</taxon>
        <taxon>Dikarya</taxon>
        <taxon>Ascomycota</taxon>
        <taxon>Pezizomycotina</taxon>
        <taxon>Leotiomycetes</taxon>
        <taxon>Leotiomycetes incertae sedis</taxon>
        <taxon>Myxotrichaceae</taxon>
        <taxon>Oidiodendron</taxon>
    </lineage>
</organism>
<reference evidence="3 4" key="1">
    <citation type="submission" date="2014-04" db="EMBL/GenBank/DDBJ databases">
        <authorList>
            <consortium name="DOE Joint Genome Institute"/>
            <person name="Kuo A."/>
            <person name="Martino E."/>
            <person name="Perotto S."/>
            <person name="Kohler A."/>
            <person name="Nagy L.G."/>
            <person name="Floudas D."/>
            <person name="Copeland A."/>
            <person name="Barry K.W."/>
            <person name="Cichocki N."/>
            <person name="Veneault-Fourrey C."/>
            <person name="LaButti K."/>
            <person name="Lindquist E.A."/>
            <person name="Lipzen A."/>
            <person name="Lundell T."/>
            <person name="Morin E."/>
            <person name="Murat C."/>
            <person name="Sun H."/>
            <person name="Tunlid A."/>
            <person name="Henrissat B."/>
            <person name="Grigoriev I.V."/>
            <person name="Hibbett D.S."/>
            <person name="Martin F."/>
            <person name="Nordberg H.P."/>
            <person name="Cantor M.N."/>
            <person name="Hua S.X."/>
        </authorList>
    </citation>
    <scope>NUCLEOTIDE SEQUENCE [LARGE SCALE GENOMIC DNA]</scope>
    <source>
        <strain evidence="3 4">Zn</strain>
    </source>
</reference>
<sequence length="222" mass="22258">MKFSIGMLVAFVATSQLAACAPVPDWNGKNAEAVYKCGTVAAGVAYAACRNAGLPGAANAAAGVGLAAAGAEAAVKVSQSPAGQAAGQAIGAAATAAGQKISAGANAAMCKAGQACAAAGNAIGSAATAVGQAGSNLIHSVTGGGQRTNDVEMGATHHTRAEPGFQYRRLAIRDPQPEPEPEFESLLAREPSPSEFEIRDEAAPLYTRYAEPEPEPSWDSLY</sequence>
<dbReference type="AlphaFoldDB" id="A0A0C3H631"/>
<feature type="region of interest" description="Disordered" evidence="1">
    <location>
        <begin position="175"/>
        <end position="195"/>
    </location>
</feature>
<evidence type="ECO:0000313" key="4">
    <source>
        <dbReference type="Proteomes" id="UP000054321"/>
    </source>
</evidence>